<evidence type="ECO:0000256" key="1">
    <source>
        <dbReference type="ARBA" id="ARBA00022603"/>
    </source>
</evidence>
<organism evidence="6 7">
    <name type="scientific">Methylotenera mobilis (strain JLW8 / ATCC BAA-1282 / DSM 17540)</name>
    <dbReference type="NCBI Taxonomy" id="583345"/>
    <lineage>
        <taxon>Bacteria</taxon>
        <taxon>Pseudomonadati</taxon>
        <taxon>Pseudomonadota</taxon>
        <taxon>Betaproteobacteria</taxon>
        <taxon>Nitrosomonadales</taxon>
        <taxon>Methylophilaceae</taxon>
        <taxon>Methylotenera</taxon>
    </lineage>
</organism>
<gene>
    <name evidence="6" type="ordered locus">Mmol_1300</name>
</gene>
<keyword evidence="7" id="KW-1185">Reference proteome</keyword>
<dbReference type="AlphaFoldDB" id="C6WWA7"/>
<evidence type="ECO:0000256" key="3">
    <source>
        <dbReference type="PROSITE-ProRule" id="PRU00529"/>
    </source>
</evidence>
<dbReference type="GO" id="GO:0003723">
    <property type="term" value="F:RNA binding"/>
    <property type="evidence" value="ECO:0007669"/>
    <property type="project" value="UniProtKB-UniRule"/>
</dbReference>
<dbReference type="PROSITE" id="PS01261">
    <property type="entry name" value="UPF0020"/>
    <property type="match status" value="1"/>
</dbReference>
<dbReference type="Proteomes" id="UP000002742">
    <property type="component" value="Chromosome"/>
</dbReference>
<dbReference type="GO" id="GO:0008990">
    <property type="term" value="F:rRNA (guanine-N2-)-methyltransferase activity"/>
    <property type="evidence" value="ECO:0007669"/>
    <property type="project" value="TreeGrafter"/>
</dbReference>
<dbReference type="Pfam" id="PF02926">
    <property type="entry name" value="THUMP"/>
    <property type="match status" value="1"/>
</dbReference>
<evidence type="ECO:0000313" key="6">
    <source>
        <dbReference type="EMBL" id="ACT48206.1"/>
    </source>
</evidence>
<feature type="domain" description="THUMP" evidence="5">
    <location>
        <begin position="80"/>
        <end position="191"/>
    </location>
</feature>
<dbReference type="PROSITE" id="PS51165">
    <property type="entry name" value="THUMP"/>
    <property type="match status" value="1"/>
</dbReference>
<keyword evidence="1 6" id="KW-0489">Methyltransferase</keyword>
<dbReference type="EMBL" id="CP001672">
    <property type="protein sequence ID" value="ACT48206.1"/>
    <property type="molecule type" value="Genomic_DNA"/>
</dbReference>
<dbReference type="SUPFAM" id="SSF53335">
    <property type="entry name" value="S-adenosyl-L-methionine-dependent methyltransferases"/>
    <property type="match status" value="1"/>
</dbReference>
<reference evidence="6 7" key="2">
    <citation type="journal article" date="2011" name="J. Bacteriol.">
        <title>Genomes of three methylotrophs from a single niche uncover genetic and metabolic divergence of Methylophilaceae.</title>
        <authorList>
            <person name="Lapidus A."/>
            <person name="Clum A."/>
            <person name="Labutti K."/>
            <person name="Kaluzhnaya M.G."/>
            <person name="Lim S."/>
            <person name="Beck D.A."/>
            <person name="Glavina Del Rio T."/>
            <person name="Nolan M."/>
            <person name="Mavromatis K."/>
            <person name="Huntemann M."/>
            <person name="Lucas S."/>
            <person name="Lidstrom M.E."/>
            <person name="Ivanova N."/>
            <person name="Chistoserdova L."/>
        </authorList>
    </citation>
    <scope>NUCLEOTIDE SEQUENCE [LARGE SCALE GENOMIC DNA]</scope>
    <source>
        <strain evidence="7">JLW8 / ATCC BAA-1282 / DSM 17540</strain>
    </source>
</reference>
<evidence type="ECO:0000259" key="5">
    <source>
        <dbReference type="PROSITE" id="PS51165"/>
    </source>
</evidence>
<dbReference type="InterPro" id="IPR029063">
    <property type="entry name" value="SAM-dependent_MTases_sf"/>
</dbReference>
<feature type="region of interest" description="Disordered" evidence="4">
    <location>
        <begin position="1"/>
        <end position="37"/>
    </location>
</feature>
<dbReference type="STRING" id="583345.Mmol_1300"/>
<name>C6WWA7_METML</name>
<dbReference type="PRINTS" id="PR00507">
    <property type="entry name" value="N12N6MTFRASE"/>
</dbReference>
<dbReference type="CDD" id="cd11715">
    <property type="entry name" value="THUMP_AdoMetMT"/>
    <property type="match status" value="1"/>
</dbReference>
<dbReference type="InterPro" id="IPR000241">
    <property type="entry name" value="RlmKL-like_Mtase"/>
</dbReference>
<dbReference type="KEGG" id="mmb:Mmol_1300"/>
<dbReference type="InterPro" id="IPR002052">
    <property type="entry name" value="DNA_methylase_N6_adenine_CS"/>
</dbReference>
<accession>C6WWA7</accession>
<dbReference type="GO" id="GO:0070043">
    <property type="term" value="F:rRNA (guanine-N7-)-methyltransferase activity"/>
    <property type="evidence" value="ECO:0007669"/>
    <property type="project" value="TreeGrafter"/>
</dbReference>
<dbReference type="SMART" id="SM00981">
    <property type="entry name" value="THUMP"/>
    <property type="match status" value="1"/>
</dbReference>
<keyword evidence="3" id="KW-0694">RNA-binding</keyword>
<dbReference type="PROSITE" id="PS00092">
    <property type="entry name" value="N6_MTASE"/>
    <property type="match status" value="1"/>
</dbReference>
<evidence type="ECO:0000256" key="4">
    <source>
        <dbReference type="SAM" id="MobiDB-lite"/>
    </source>
</evidence>
<dbReference type="Gene3D" id="3.30.2130.30">
    <property type="match status" value="1"/>
</dbReference>
<evidence type="ECO:0000256" key="2">
    <source>
        <dbReference type="ARBA" id="ARBA00022679"/>
    </source>
</evidence>
<sequence length="421" mass="47420">MAFDTNKPRVQNNTREQHNQRAPQGQQSRPPQASRQAPNRYFATCPRGLEQLLADELKQISAKVVNVTDGGVSFDGDWSICYAANLHSRLATRILWQVGRGKYLNEEDLFNAAYKMNWPQWFDVKHDFMVKVTGVKCPLKSLEFATLKIKDAVCDKFRQAVGSRPYIDTKTPSVRIHAYLTTDEYQYYVDTSGAALYQRGNRGASIEAPLRENLAAGILKLTGWQVGQPLLDPMCGSGTFLLEAAMVALDMAPGIKREFGFEKLKTFESDTWKKIKNQALSKVKKVSFQKIYGSDMDLRAVRVTKQNLEAAGLLEAVQVSHVDMLNVIPPVDHGVLVANPPYGVRIGEDEVLTLLYPKMGETLKHKFAGWNTYFLTNDLRMPKLMRLSPSKKTPLFNGPLECRLFEIKMVAGSNRKDKPEV</sequence>
<dbReference type="RefSeq" id="WP_015832241.1">
    <property type="nucleotide sequence ID" value="NC_012968.1"/>
</dbReference>
<protein>
    <submittedName>
        <fullName evidence="6">Putative RNA methylase</fullName>
    </submittedName>
</protein>
<dbReference type="Pfam" id="PF01170">
    <property type="entry name" value="UPF0020"/>
    <property type="match status" value="1"/>
</dbReference>
<dbReference type="InterPro" id="IPR004114">
    <property type="entry name" value="THUMP_dom"/>
</dbReference>
<dbReference type="PANTHER" id="PTHR47313:SF1">
    <property type="entry name" value="RIBOSOMAL RNA LARGE SUBUNIT METHYLTRANSFERASE K_L"/>
    <property type="match status" value="1"/>
</dbReference>
<dbReference type="Pfam" id="PF22020">
    <property type="entry name" value="RlmL_1st"/>
    <property type="match status" value="1"/>
</dbReference>
<reference evidence="7" key="1">
    <citation type="submission" date="2009-07" db="EMBL/GenBank/DDBJ databases">
        <title>Complete sequence of Methylotenera mobilis JLW8.</title>
        <authorList>
            <consortium name="US DOE Joint Genome Institute"/>
            <person name="Lucas S."/>
            <person name="Copeland A."/>
            <person name="Lapidus A."/>
            <person name="Glavina del Rio T."/>
            <person name="Tice H."/>
            <person name="Bruce D."/>
            <person name="Goodwin L."/>
            <person name="Pitluck S."/>
            <person name="LaButti K.M."/>
            <person name="Clum A."/>
            <person name="Larimer F."/>
            <person name="Land M."/>
            <person name="Hauser L."/>
            <person name="Kyrpides N."/>
            <person name="Mikhailova N."/>
            <person name="Kayluzhnaya M."/>
            <person name="Chistoserdova L."/>
        </authorList>
    </citation>
    <scope>NUCLEOTIDE SEQUENCE [LARGE SCALE GENOMIC DNA]</scope>
    <source>
        <strain evidence="7">JLW8 / ATCC BAA-1282 / DSM 17540</strain>
    </source>
</reference>
<dbReference type="InterPro" id="IPR053943">
    <property type="entry name" value="RlmKL-like_Mtase_CS"/>
</dbReference>
<dbReference type="PANTHER" id="PTHR47313">
    <property type="entry name" value="RIBOSOMAL RNA LARGE SUBUNIT METHYLTRANSFERASE K/L"/>
    <property type="match status" value="1"/>
</dbReference>
<dbReference type="eggNOG" id="COG0116">
    <property type="taxonomic scope" value="Bacteria"/>
</dbReference>
<keyword evidence="2" id="KW-0808">Transferase</keyword>
<feature type="compositionally biased region" description="Polar residues" evidence="4">
    <location>
        <begin position="8"/>
        <end position="37"/>
    </location>
</feature>
<evidence type="ECO:0000313" key="7">
    <source>
        <dbReference type="Proteomes" id="UP000002742"/>
    </source>
</evidence>
<dbReference type="HOGENOM" id="CLU_032119_3_0_4"/>
<dbReference type="Gene3D" id="3.40.50.150">
    <property type="entry name" value="Vaccinia Virus protein VP39"/>
    <property type="match status" value="1"/>
</dbReference>
<dbReference type="InterPro" id="IPR054170">
    <property type="entry name" value="RlmL_1st"/>
</dbReference>
<proteinExistence type="predicted"/>